<evidence type="ECO:0000313" key="3">
    <source>
        <dbReference type="Proteomes" id="UP000494206"/>
    </source>
</evidence>
<protein>
    <submittedName>
        <fullName evidence="2">Uncharacterized protein</fullName>
    </submittedName>
</protein>
<keyword evidence="3" id="KW-1185">Reference proteome</keyword>
<dbReference type="EMBL" id="CADEPM010000008">
    <property type="protein sequence ID" value="CAB3409335.1"/>
    <property type="molecule type" value="Genomic_DNA"/>
</dbReference>
<keyword evidence="1" id="KW-0732">Signal</keyword>
<feature type="signal peptide" evidence="1">
    <location>
        <begin position="1"/>
        <end position="21"/>
    </location>
</feature>
<name>A0A8S1F679_9PELO</name>
<reference evidence="2 3" key="1">
    <citation type="submission" date="2020-04" db="EMBL/GenBank/DDBJ databases">
        <authorList>
            <person name="Laetsch R D."/>
            <person name="Stevens L."/>
            <person name="Kumar S."/>
            <person name="Blaxter L. M."/>
        </authorList>
    </citation>
    <scope>NUCLEOTIDE SEQUENCE [LARGE SCALE GENOMIC DNA]</scope>
</reference>
<organism evidence="2 3">
    <name type="scientific">Caenorhabditis bovis</name>
    <dbReference type="NCBI Taxonomy" id="2654633"/>
    <lineage>
        <taxon>Eukaryota</taxon>
        <taxon>Metazoa</taxon>
        <taxon>Ecdysozoa</taxon>
        <taxon>Nematoda</taxon>
        <taxon>Chromadorea</taxon>
        <taxon>Rhabditida</taxon>
        <taxon>Rhabditina</taxon>
        <taxon>Rhabditomorpha</taxon>
        <taxon>Rhabditoidea</taxon>
        <taxon>Rhabditidae</taxon>
        <taxon>Peloderinae</taxon>
        <taxon>Caenorhabditis</taxon>
    </lineage>
</organism>
<comment type="caution">
    <text evidence="2">The sequence shown here is derived from an EMBL/GenBank/DDBJ whole genome shotgun (WGS) entry which is preliminary data.</text>
</comment>
<accession>A0A8S1F679</accession>
<dbReference type="Proteomes" id="UP000494206">
    <property type="component" value="Unassembled WGS sequence"/>
</dbReference>
<gene>
    <name evidence="2" type="ORF">CBOVIS_LOCUS10998</name>
</gene>
<sequence>MPSSLVLVSTLLLIAFRGVSSKVLQVNAKGAMMCVFDDSMRVVVELCEQNVICKFADTCVASTSTEFDGQFSLYGEVSDWVLNDRIQTSPILFSYLIRLLTSKSIRHVRR</sequence>
<dbReference type="AlphaFoldDB" id="A0A8S1F679"/>
<evidence type="ECO:0000256" key="1">
    <source>
        <dbReference type="SAM" id="SignalP"/>
    </source>
</evidence>
<feature type="chain" id="PRO_5035906326" evidence="1">
    <location>
        <begin position="22"/>
        <end position="110"/>
    </location>
</feature>
<proteinExistence type="predicted"/>
<evidence type="ECO:0000313" key="2">
    <source>
        <dbReference type="EMBL" id="CAB3409335.1"/>
    </source>
</evidence>